<evidence type="ECO:0000256" key="4">
    <source>
        <dbReference type="RuleBase" id="RU000659"/>
    </source>
</evidence>
<dbReference type="PANTHER" id="PTHR23105">
    <property type="entry name" value="RIBOSOMAL PROTEIN L7AE FAMILY MEMBER"/>
    <property type="match status" value="1"/>
</dbReference>
<dbReference type="InterPro" id="IPR023673">
    <property type="entry name" value="Ribosomal_uL1_CS"/>
</dbReference>
<dbReference type="SUPFAM" id="SSF56808">
    <property type="entry name" value="Ribosomal protein L1"/>
    <property type="match status" value="1"/>
</dbReference>
<dbReference type="InterPro" id="IPR016095">
    <property type="entry name" value="Ribosomal_uL1_3-a/b-sand"/>
</dbReference>
<dbReference type="FunFam" id="3.30.190.20:FF:000009">
    <property type="entry name" value="Ribosomal protein L10a"/>
    <property type="match status" value="1"/>
</dbReference>
<dbReference type="GO" id="GO:0000055">
    <property type="term" value="P:ribosomal large subunit export from nucleus"/>
    <property type="evidence" value="ECO:0007669"/>
    <property type="project" value="UniProtKB-ARBA"/>
</dbReference>
<keyword evidence="2 4" id="KW-0689">Ribosomal protein</keyword>
<dbReference type="FunFam" id="3.30.190.20:FF:000006">
    <property type="entry name" value="Ribosomal protein"/>
    <property type="match status" value="1"/>
</dbReference>
<protein>
    <recommendedName>
        <fullName evidence="4">Ribosomal protein</fullName>
    </recommendedName>
</protein>
<sequence length="221" mass="24875">MQGVVNRCKLVFRAQVKDVLEQSAKPENKRNFVETVELQIGLKNYDPQRDKRFSGTIKLPHVPRPRMALCLLGDAADIDRAKLMGLEFMSVEDLKKLNKNKKLVKKLAKKYDAFVASEALIKQIPRLLGPGLSKAGKFPTPVSHSEDLEKKTTEVKSTIKFQLKKVLCLAVAVGHVTMSEDELVANIMLAVNFLVSLLKKNWQNVKSLHIKSTMGKAHRLF</sequence>
<name>R9AN12_WALI9</name>
<keyword evidence="3 4" id="KW-0687">Ribonucleoprotein</keyword>
<dbReference type="STRING" id="1299270.R9AN12"/>
<dbReference type="InterPro" id="IPR023674">
    <property type="entry name" value="Ribosomal_uL1-like"/>
</dbReference>
<dbReference type="AlphaFoldDB" id="R9AN12"/>
<dbReference type="Gene3D" id="3.30.190.20">
    <property type="match status" value="1"/>
</dbReference>
<dbReference type="OMA" id="GPRNKMP"/>
<organism evidence="5 6">
    <name type="scientific">Wallemia ichthyophaga (strain EXF-994 / CBS 113033)</name>
    <dbReference type="NCBI Taxonomy" id="1299270"/>
    <lineage>
        <taxon>Eukaryota</taxon>
        <taxon>Fungi</taxon>
        <taxon>Dikarya</taxon>
        <taxon>Basidiomycota</taxon>
        <taxon>Wallemiomycotina</taxon>
        <taxon>Wallemiomycetes</taxon>
        <taxon>Wallemiales</taxon>
        <taxon>Wallemiaceae</taxon>
        <taxon>Wallemia</taxon>
    </lineage>
</organism>
<dbReference type="GeneID" id="20376026"/>
<dbReference type="GO" id="GO:0006412">
    <property type="term" value="P:translation"/>
    <property type="evidence" value="ECO:0007669"/>
    <property type="project" value="InterPro"/>
</dbReference>
<comment type="similarity">
    <text evidence="1 4">Belongs to the universal ribosomal protein uL1 family.</text>
</comment>
<dbReference type="FunFam" id="3.40.50.790:FF:000002">
    <property type="entry name" value="Ribosomal protein"/>
    <property type="match status" value="1"/>
</dbReference>
<evidence type="ECO:0000313" key="6">
    <source>
        <dbReference type="Proteomes" id="UP000014064"/>
    </source>
</evidence>
<dbReference type="GO" id="GO:0003735">
    <property type="term" value="F:structural constituent of ribosome"/>
    <property type="evidence" value="ECO:0007669"/>
    <property type="project" value="InterPro"/>
</dbReference>
<gene>
    <name evidence="5" type="ORF">J056_003074</name>
</gene>
<keyword evidence="6" id="KW-1185">Reference proteome</keyword>
<dbReference type="Proteomes" id="UP000014064">
    <property type="component" value="Unassembled WGS sequence"/>
</dbReference>
<dbReference type="eggNOG" id="KOG1570">
    <property type="taxonomic scope" value="Eukaryota"/>
</dbReference>
<dbReference type="RefSeq" id="XP_009266653.1">
    <property type="nucleotide sequence ID" value="XM_009268378.1"/>
</dbReference>
<evidence type="ECO:0000256" key="3">
    <source>
        <dbReference type="ARBA" id="ARBA00023274"/>
    </source>
</evidence>
<proteinExistence type="inferred from homology"/>
<dbReference type="InterPro" id="IPR050257">
    <property type="entry name" value="eL8/uL1-like"/>
</dbReference>
<dbReference type="EMBL" id="KE007226">
    <property type="protein sequence ID" value="EOR03617.1"/>
    <property type="molecule type" value="Genomic_DNA"/>
</dbReference>
<dbReference type="GO" id="GO:0015934">
    <property type="term" value="C:large ribosomal subunit"/>
    <property type="evidence" value="ECO:0007669"/>
    <property type="project" value="InterPro"/>
</dbReference>
<accession>R9AN12</accession>
<dbReference type="InterPro" id="IPR002143">
    <property type="entry name" value="Ribosomal_uL1"/>
</dbReference>
<dbReference type="GO" id="GO:0003723">
    <property type="term" value="F:RNA binding"/>
    <property type="evidence" value="ECO:0007669"/>
    <property type="project" value="InterPro"/>
</dbReference>
<evidence type="ECO:0000256" key="2">
    <source>
        <dbReference type="ARBA" id="ARBA00022980"/>
    </source>
</evidence>
<dbReference type="PROSITE" id="PS01199">
    <property type="entry name" value="RIBOSOMAL_L1"/>
    <property type="match status" value="1"/>
</dbReference>
<evidence type="ECO:0000313" key="5">
    <source>
        <dbReference type="EMBL" id="EOR03617.1"/>
    </source>
</evidence>
<dbReference type="Pfam" id="PF00687">
    <property type="entry name" value="Ribosomal_L1"/>
    <property type="match status" value="1"/>
</dbReference>
<dbReference type="Gene3D" id="3.40.50.790">
    <property type="match status" value="1"/>
</dbReference>
<dbReference type="HOGENOM" id="CLU_062853_3_0_1"/>
<dbReference type="OrthoDB" id="2449818at2759"/>
<evidence type="ECO:0000256" key="1">
    <source>
        <dbReference type="ARBA" id="ARBA00010531"/>
    </source>
</evidence>
<dbReference type="PIRSF" id="PIRSF002155">
    <property type="entry name" value="Ribosomal_L1"/>
    <property type="match status" value="1"/>
</dbReference>
<dbReference type="KEGG" id="wic:J056_003074"/>
<reference evidence="6" key="1">
    <citation type="journal article" date="2013" name="BMC Genomics">
        <title>Genome and transcriptome sequencing of the halophilic fungus Wallemia ichthyophaga: haloadaptations present and absent.</title>
        <authorList>
            <person name="Zajc J."/>
            <person name="Liu Y."/>
            <person name="Dai W."/>
            <person name="Yang Z."/>
            <person name="Hu J."/>
            <person name="Gostincar C."/>
            <person name="Gunde-Cimerman N."/>
        </authorList>
    </citation>
    <scope>NUCLEOTIDE SEQUENCE [LARGE SCALE GENOMIC DNA]</scope>
    <source>
        <strain evidence="6">EXF-994 / CBS 113033</strain>
    </source>
</reference>
<dbReference type="InterPro" id="IPR028364">
    <property type="entry name" value="Ribosomal_uL1/biogenesis"/>
</dbReference>
<dbReference type="CDD" id="cd00403">
    <property type="entry name" value="Ribosomal_L1"/>
    <property type="match status" value="1"/>
</dbReference>